<evidence type="ECO:0008006" key="3">
    <source>
        <dbReference type="Google" id="ProtNLM"/>
    </source>
</evidence>
<keyword evidence="2" id="KW-1185">Reference proteome</keyword>
<evidence type="ECO:0000313" key="2">
    <source>
        <dbReference type="Proteomes" id="UP001596997"/>
    </source>
</evidence>
<name>A0ABW3HZN1_9FLAO</name>
<gene>
    <name evidence="1" type="ORF">ACFQ1O_01655</name>
</gene>
<reference evidence="2" key="1">
    <citation type="journal article" date="2019" name="Int. J. Syst. Evol. Microbiol.">
        <title>The Global Catalogue of Microorganisms (GCM) 10K type strain sequencing project: providing services to taxonomists for standard genome sequencing and annotation.</title>
        <authorList>
            <consortium name="The Broad Institute Genomics Platform"/>
            <consortium name="The Broad Institute Genome Sequencing Center for Infectious Disease"/>
            <person name="Wu L."/>
            <person name="Ma J."/>
        </authorList>
    </citation>
    <scope>NUCLEOTIDE SEQUENCE [LARGE SCALE GENOMIC DNA]</scope>
    <source>
        <strain evidence="2">CCUG 62114</strain>
    </source>
</reference>
<organism evidence="1 2">
    <name type="scientific">Pseudofulvibacter geojedonensis</name>
    <dbReference type="NCBI Taxonomy" id="1123758"/>
    <lineage>
        <taxon>Bacteria</taxon>
        <taxon>Pseudomonadati</taxon>
        <taxon>Bacteroidota</taxon>
        <taxon>Flavobacteriia</taxon>
        <taxon>Flavobacteriales</taxon>
        <taxon>Flavobacteriaceae</taxon>
        <taxon>Pseudofulvibacter</taxon>
    </lineage>
</organism>
<sequence>MRFYYLLIFCLLLLSCKKEGKVKEIINVNEVVESGNKISLLSKDFFKVKEHKNRAVVISNSLKIYNRNKKVIDSVKNLYGSLVEIDSISELKYDLLDSGERCNLYNFIRIKGNKIEGWVIGKDIFEYSNEERDSVLEMNGVKLQLKTTQNFDIGVYDEENEILSFCGEGNQMPLLIKNSLFDKEELIKVKGFQNLYPDGYLTLDAHDGWYDSINELSYINNVLNITITRVYQEGSDVIRANIFFNEKQSYAEVTKLPENCIEVILKKDSELGSIRNHACEKISLSTTIDNYVTSLQALDYTNCSPEFSQAFTNHQKAWLASKQITNKHPELRGEMHDLFDTINKTSDSTEFKKLVKDIWDTWADVEKAAKK</sequence>
<accession>A0ABW3HZN1</accession>
<proteinExistence type="predicted"/>
<dbReference type="EMBL" id="JBHTJM010000002">
    <property type="protein sequence ID" value="MFD0962705.1"/>
    <property type="molecule type" value="Genomic_DNA"/>
</dbReference>
<dbReference type="Proteomes" id="UP001596997">
    <property type="component" value="Unassembled WGS sequence"/>
</dbReference>
<evidence type="ECO:0000313" key="1">
    <source>
        <dbReference type="EMBL" id="MFD0962705.1"/>
    </source>
</evidence>
<protein>
    <recommendedName>
        <fullName evidence="3">Lysozyme inhibitor LprI N-terminal domain-containing protein</fullName>
    </recommendedName>
</protein>
<dbReference type="PROSITE" id="PS51257">
    <property type="entry name" value="PROKAR_LIPOPROTEIN"/>
    <property type="match status" value="1"/>
</dbReference>
<comment type="caution">
    <text evidence="1">The sequence shown here is derived from an EMBL/GenBank/DDBJ whole genome shotgun (WGS) entry which is preliminary data.</text>
</comment>
<dbReference type="RefSeq" id="WP_377712646.1">
    <property type="nucleotide sequence ID" value="NZ_JBHTJM010000002.1"/>
</dbReference>